<feature type="transmembrane region" description="Helical" evidence="9">
    <location>
        <begin position="51"/>
        <end position="70"/>
    </location>
</feature>
<evidence type="ECO:0000256" key="8">
    <source>
        <dbReference type="ARBA" id="ARBA00038436"/>
    </source>
</evidence>
<keyword evidence="12" id="KW-1185">Reference proteome</keyword>
<keyword evidence="4 9" id="KW-0997">Cell inner membrane</keyword>
<keyword evidence="7 9" id="KW-0472">Membrane</keyword>
<accession>A0AAE3KBR0</accession>
<evidence type="ECO:0000313" key="12">
    <source>
        <dbReference type="Proteomes" id="UP001205843"/>
    </source>
</evidence>
<feature type="transmembrane region" description="Helical" evidence="9">
    <location>
        <begin position="18"/>
        <end position="39"/>
    </location>
</feature>
<feature type="domain" description="Tripartite ATP-independent periplasmic transporters DctQ component" evidence="10">
    <location>
        <begin position="28"/>
        <end position="154"/>
    </location>
</feature>
<evidence type="ECO:0000256" key="9">
    <source>
        <dbReference type="RuleBase" id="RU369079"/>
    </source>
</evidence>
<evidence type="ECO:0000256" key="2">
    <source>
        <dbReference type="ARBA" id="ARBA00022448"/>
    </source>
</evidence>
<protein>
    <recommendedName>
        <fullName evidence="9">TRAP transporter small permease protein</fullName>
    </recommendedName>
</protein>
<gene>
    <name evidence="11" type="ORF">J2T57_002127</name>
</gene>
<comment type="similarity">
    <text evidence="8 9">Belongs to the TRAP transporter small permease family.</text>
</comment>
<dbReference type="PANTHER" id="PTHR35011:SF5">
    <property type="entry name" value="SIALIC ACID TRAP TRANSPORTER SMALL PERMEASE PROTEIN SIAQ"/>
    <property type="match status" value="1"/>
</dbReference>
<feature type="transmembrane region" description="Helical" evidence="9">
    <location>
        <begin position="82"/>
        <end position="109"/>
    </location>
</feature>
<dbReference type="GO" id="GO:0022857">
    <property type="term" value="F:transmembrane transporter activity"/>
    <property type="evidence" value="ECO:0007669"/>
    <property type="project" value="UniProtKB-UniRule"/>
</dbReference>
<proteinExistence type="inferred from homology"/>
<evidence type="ECO:0000259" key="10">
    <source>
        <dbReference type="Pfam" id="PF04290"/>
    </source>
</evidence>
<dbReference type="AlphaFoldDB" id="A0AAE3KBR0"/>
<dbReference type="GO" id="GO:0015740">
    <property type="term" value="P:C4-dicarboxylate transport"/>
    <property type="evidence" value="ECO:0007669"/>
    <property type="project" value="TreeGrafter"/>
</dbReference>
<dbReference type="GO" id="GO:0005886">
    <property type="term" value="C:plasma membrane"/>
    <property type="evidence" value="ECO:0007669"/>
    <property type="project" value="UniProtKB-SubCell"/>
</dbReference>
<feature type="transmembrane region" description="Helical" evidence="9">
    <location>
        <begin position="129"/>
        <end position="147"/>
    </location>
</feature>
<dbReference type="Proteomes" id="UP001205843">
    <property type="component" value="Unassembled WGS sequence"/>
</dbReference>
<keyword evidence="6 9" id="KW-1133">Transmembrane helix</keyword>
<dbReference type="InterPro" id="IPR055348">
    <property type="entry name" value="DctQ"/>
</dbReference>
<dbReference type="RefSeq" id="WP_253477709.1">
    <property type="nucleotide sequence ID" value="NZ_JALJXV010000004.1"/>
</dbReference>
<keyword evidence="3" id="KW-1003">Cell membrane</keyword>
<dbReference type="EMBL" id="JALJXV010000004">
    <property type="protein sequence ID" value="MCP1674989.1"/>
    <property type="molecule type" value="Genomic_DNA"/>
</dbReference>
<evidence type="ECO:0000256" key="3">
    <source>
        <dbReference type="ARBA" id="ARBA00022475"/>
    </source>
</evidence>
<evidence type="ECO:0000256" key="6">
    <source>
        <dbReference type="ARBA" id="ARBA00022989"/>
    </source>
</evidence>
<comment type="subunit">
    <text evidence="9">The complex comprises the extracytoplasmic solute receptor protein and the two transmembrane proteins.</text>
</comment>
<evidence type="ECO:0000256" key="7">
    <source>
        <dbReference type="ARBA" id="ARBA00023136"/>
    </source>
</evidence>
<evidence type="ECO:0000313" key="11">
    <source>
        <dbReference type="EMBL" id="MCP1674989.1"/>
    </source>
</evidence>
<comment type="caution">
    <text evidence="11">The sequence shown here is derived from an EMBL/GenBank/DDBJ whole genome shotgun (WGS) entry which is preliminary data.</text>
</comment>
<name>A0AAE3KBR0_9GAMM</name>
<evidence type="ECO:0000256" key="4">
    <source>
        <dbReference type="ARBA" id="ARBA00022519"/>
    </source>
</evidence>
<dbReference type="PANTHER" id="PTHR35011">
    <property type="entry name" value="2,3-DIKETO-L-GULONATE TRAP TRANSPORTER SMALL PERMEASE PROTEIN YIAM"/>
    <property type="match status" value="1"/>
</dbReference>
<dbReference type="InterPro" id="IPR007387">
    <property type="entry name" value="TRAP_DctQ"/>
</dbReference>
<keyword evidence="2 9" id="KW-0813">Transport</keyword>
<dbReference type="Pfam" id="PF04290">
    <property type="entry name" value="DctQ"/>
    <property type="match status" value="1"/>
</dbReference>
<reference evidence="11" key="1">
    <citation type="submission" date="2022-03" db="EMBL/GenBank/DDBJ databases">
        <title>Genomic Encyclopedia of Type Strains, Phase III (KMG-III): the genomes of soil and plant-associated and newly described type strains.</title>
        <authorList>
            <person name="Whitman W."/>
        </authorList>
    </citation>
    <scope>NUCLEOTIDE SEQUENCE</scope>
    <source>
        <strain evidence="11">ANL 6-2</strain>
    </source>
</reference>
<evidence type="ECO:0000256" key="1">
    <source>
        <dbReference type="ARBA" id="ARBA00004429"/>
    </source>
</evidence>
<comment type="subcellular location">
    <subcellularLocation>
        <location evidence="1 9">Cell inner membrane</location>
        <topology evidence="1 9">Multi-pass membrane protein</topology>
    </subcellularLocation>
</comment>
<keyword evidence="5 9" id="KW-0812">Transmembrane</keyword>
<organism evidence="11 12">
    <name type="scientific">Natronocella acetinitrilica</name>
    <dbReference type="NCBI Taxonomy" id="414046"/>
    <lineage>
        <taxon>Bacteria</taxon>
        <taxon>Pseudomonadati</taxon>
        <taxon>Pseudomonadota</taxon>
        <taxon>Gammaproteobacteria</taxon>
        <taxon>Chromatiales</taxon>
        <taxon>Ectothiorhodospiraceae</taxon>
        <taxon>Natronocella</taxon>
    </lineage>
</organism>
<evidence type="ECO:0000256" key="5">
    <source>
        <dbReference type="ARBA" id="ARBA00022692"/>
    </source>
</evidence>
<comment type="function">
    <text evidence="9">Part of the tripartite ATP-independent periplasmic (TRAP) transport system.</text>
</comment>
<sequence>MLSALRWLEDRVVAVERFLGSTCMLGVVAICAMQVFARYVIGYPLPWSQELATYLFIWTTFFGAAIAVYSSDHLAIQYFQDLLPVAVARIVAIFCFLIAVVTCAIIGYISLQNSLNAMDRSASLGYSMSWFYGAIPAGCFLMTYHFTMRLIDMVAGEPPPGRGQILDGETP</sequence>